<reference evidence="1 2" key="1">
    <citation type="journal article" date="2021" name="BMC Genomics">
        <title>Datura genome reveals duplications of psychoactive alkaloid biosynthetic genes and high mutation rate following tissue culture.</title>
        <authorList>
            <person name="Rajewski A."/>
            <person name="Carter-House D."/>
            <person name="Stajich J."/>
            <person name="Litt A."/>
        </authorList>
    </citation>
    <scope>NUCLEOTIDE SEQUENCE [LARGE SCALE GENOMIC DNA]</scope>
    <source>
        <strain evidence="1">AR-01</strain>
    </source>
</reference>
<dbReference type="Proteomes" id="UP000823775">
    <property type="component" value="Unassembled WGS sequence"/>
</dbReference>
<feature type="non-terminal residue" evidence="1">
    <location>
        <position position="1"/>
    </location>
</feature>
<feature type="non-terminal residue" evidence="1">
    <location>
        <position position="72"/>
    </location>
</feature>
<proteinExistence type="predicted"/>
<name>A0ABS8SY24_DATST</name>
<gene>
    <name evidence="1" type="ORF">HAX54_051059</name>
</gene>
<keyword evidence="2" id="KW-1185">Reference proteome</keyword>
<dbReference type="EMBL" id="JACEIK010000900">
    <property type="protein sequence ID" value="MCD7463645.1"/>
    <property type="molecule type" value="Genomic_DNA"/>
</dbReference>
<evidence type="ECO:0000313" key="2">
    <source>
        <dbReference type="Proteomes" id="UP000823775"/>
    </source>
</evidence>
<evidence type="ECO:0000313" key="1">
    <source>
        <dbReference type="EMBL" id="MCD7463645.1"/>
    </source>
</evidence>
<protein>
    <submittedName>
        <fullName evidence="1">Uncharacterized protein</fullName>
    </submittedName>
</protein>
<organism evidence="1 2">
    <name type="scientific">Datura stramonium</name>
    <name type="common">Jimsonweed</name>
    <name type="synonym">Common thornapple</name>
    <dbReference type="NCBI Taxonomy" id="4076"/>
    <lineage>
        <taxon>Eukaryota</taxon>
        <taxon>Viridiplantae</taxon>
        <taxon>Streptophyta</taxon>
        <taxon>Embryophyta</taxon>
        <taxon>Tracheophyta</taxon>
        <taxon>Spermatophyta</taxon>
        <taxon>Magnoliopsida</taxon>
        <taxon>eudicotyledons</taxon>
        <taxon>Gunneridae</taxon>
        <taxon>Pentapetalae</taxon>
        <taxon>asterids</taxon>
        <taxon>lamiids</taxon>
        <taxon>Solanales</taxon>
        <taxon>Solanaceae</taxon>
        <taxon>Solanoideae</taxon>
        <taxon>Datureae</taxon>
        <taxon>Datura</taxon>
    </lineage>
</organism>
<sequence>FPAIRKKIRELGASYIFNELERCNLTLVREFYTNWDTIIRKEYKGQAQRTGGAIHSQEVQCFLRDTCSRPFK</sequence>
<comment type="caution">
    <text evidence="1">The sequence shown here is derived from an EMBL/GenBank/DDBJ whole genome shotgun (WGS) entry which is preliminary data.</text>
</comment>
<accession>A0ABS8SY24</accession>